<sequence>MEEKSIRIGEISDVRQRAINCKEPNLTPSQIFKSITNTIINYQSLTKHEKQYLISDLVRIRDAQNVIADIGEKRHCEYCDNRVIAITYCENCIRNYLERNFSKWTTENDKIDQLIQECQVNSVSPSDIFEWIPFENFTNLEFREENTFSSLYSATWEDGPFTEWDTENQELKRSGGEIYILKSLKNSRRADEQWFKDVSVY</sequence>
<evidence type="ECO:0000313" key="1">
    <source>
        <dbReference type="EMBL" id="CAG8745762.1"/>
    </source>
</evidence>
<gene>
    <name evidence="1" type="ORF">DERYTH_LOCUS16421</name>
</gene>
<dbReference type="EMBL" id="CAJVPY010014295">
    <property type="protein sequence ID" value="CAG8745762.1"/>
    <property type="molecule type" value="Genomic_DNA"/>
</dbReference>
<comment type="caution">
    <text evidence="1">The sequence shown here is derived from an EMBL/GenBank/DDBJ whole genome shotgun (WGS) entry which is preliminary data.</text>
</comment>
<proteinExistence type="predicted"/>
<dbReference type="AlphaFoldDB" id="A0A9N9IQ10"/>
<reference evidence="1" key="1">
    <citation type="submission" date="2021-06" db="EMBL/GenBank/DDBJ databases">
        <authorList>
            <person name="Kallberg Y."/>
            <person name="Tangrot J."/>
            <person name="Rosling A."/>
        </authorList>
    </citation>
    <scope>NUCLEOTIDE SEQUENCE</scope>
    <source>
        <strain evidence="1">MA453B</strain>
    </source>
</reference>
<organism evidence="1 2">
    <name type="scientific">Dentiscutata erythropus</name>
    <dbReference type="NCBI Taxonomy" id="1348616"/>
    <lineage>
        <taxon>Eukaryota</taxon>
        <taxon>Fungi</taxon>
        <taxon>Fungi incertae sedis</taxon>
        <taxon>Mucoromycota</taxon>
        <taxon>Glomeromycotina</taxon>
        <taxon>Glomeromycetes</taxon>
        <taxon>Diversisporales</taxon>
        <taxon>Gigasporaceae</taxon>
        <taxon>Dentiscutata</taxon>
    </lineage>
</organism>
<keyword evidence="2" id="KW-1185">Reference proteome</keyword>
<dbReference type="OrthoDB" id="2425774at2759"/>
<accession>A0A9N9IQ10</accession>
<evidence type="ECO:0000313" key="2">
    <source>
        <dbReference type="Proteomes" id="UP000789405"/>
    </source>
</evidence>
<dbReference type="Proteomes" id="UP000789405">
    <property type="component" value="Unassembled WGS sequence"/>
</dbReference>
<protein>
    <submittedName>
        <fullName evidence="1">27966_t:CDS:1</fullName>
    </submittedName>
</protein>
<name>A0A9N9IQ10_9GLOM</name>